<dbReference type="OrthoDB" id="4548731at2"/>
<organism evidence="1 2">
    <name type="scientific">Streptomyces pluripotens</name>
    <dbReference type="NCBI Taxonomy" id="1355015"/>
    <lineage>
        <taxon>Bacteria</taxon>
        <taxon>Bacillati</taxon>
        <taxon>Actinomycetota</taxon>
        <taxon>Actinomycetes</taxon>
        <taxon>Kitasatosporales</taxon>
        <taxon>Streptomycetaceae</taxon>
        <taxon>Streptomyces</taxon>
    </lineage>
</organism>
<dbReference type="EMBL" id="CP022433">
    <property type="protein sequence ID" value="ASN26348.1"/>
    <property type="molecule type" value="Genomic_DNA"/>
</dbReference>
<gene>
    <name evidence="1" type="ORF">LK07_22670</name>
</gene>
<accession>A0A221P2S7</accession>
<evidence type="ECO:0000313" key="2">
    <source>
        <dbReference type="Proteomes" id="UP000031501"/>
    </source>
</evidence>
<proteinExistence type="predicted"/>
<dbReference type="KEGG" id="splu:LK06_021515"/>
<name>A0A221P2S7_9ACTN</name>
<dbReference type="STRING" id="1355015.LK06_021515"/>
<dbReference type="RefSeq" id="WP_052318939.1">
    <property type="nucleotide sequence ID" value="NZ_CP021080.1"/>
</dbReference>
<keyword evidence="2" id="KW-1185">Reference proteome</keyword>
<reference evidence="1 2" key="1">
    <citation type="submission" date="2017-07" db="EMBL/GenBank/DDBJ databases">
        <title>Genome sequence of Streptomyces pluripotens MUSC 137T.</title>
        <authorList>
            <person name="Ser H.-L."/>
            <person name="Lee L.-H."/>
        </authorList>
    </citation>
    <scope>NUCLEOTIDE SEQUENCE [LARGE SCALE GENOMIC DNA]</scope>
    <source>
        <strain evidence="1 2">MUSC 137</strain>
    </source>
</reference>
<sequence>MEIAYGADGPPSRAGIEMEQRIGSWKVVMWRPITPSSGGPVEIRIEPHEDGDPQEVARGISSTVLRQIDTGAFVDALSSTGQPADDDAEREAERLRAELAEASKRLSDRYLAMLAAFYVRVVDIGERAPIQALEEITGAKQPTLKGHLRAARQRGFLTKVEGKAGGRLTEKATKILEGMKVGEGSEEV</sequence>
<evidence type="ECO:0000313" key="1">
    <source>
        <dbReference type="EMBL" id="ASN26348.1"/>
    </source>
</evidence>
<dbReference type="Proteomes" id="UP000031501">
    <property type="component" value="Chromosome"/>
</dbReference>
<protein>
    <submittedName>
        <fullName evidence="1">Uncharacterized protein</fullName>
    </submittedName>
</protein>
<dbReference type="AlphaFoldDB" id="A0A221P2S7"/>